<accession>A0A382NR57</accession>
<dbReference type="EMBL" id="UINC01101765">
    <property type="protein sequence ID" value="SVC62835.1"/>
    <property type="molecule type" value="Genomic_DNA"/>
</dbReference>
<feature type="non-terminal residue" evidence="1">
    <location>
        <position position="1"/>
    </location>
</feature>
<proteinExistence type="predicted"/>
<dbReference type="AlphaFoldDB" id="A0A382NR57"/>
<organism evidence="1">
    <name type="scientific">marine metagenome</name>
    <dbReference type="NCBI Taxonomy" id="408172"/>
    <lineage>
        <taxon>unclassified sequences</taxon>
        <taxon>metagenomes</taxon>
        <taxon>ecological metagenomes</taxon>
    </lineage>
</organism>
<reference evidence="1" key="1">
    <citation type="submission" date="2018-05" db="EMBL/GenBank/DDBJ databases">
        <authorList>
            <person name="Lanie J.A."/>
            <person name="Ng W.-L."/>
            <person name="Kazmierczak K.M."/>
            <person name="Andrzejewski T.M."/>
            <person name="Davidsen T.M."/>
            <person name="Wayne K.J."/>
            <person name="Tettelin H."/>
            <person name="Glass J.I."/>
            <person name="Rusch D."/>
            <person name="Podicherti R."/>
            <person name="Tsui H.-C.T."/>
            <person name="Winkler M.E."/>
        </authorList>
    </citation>
    <scope>NUCLEOTIDE SEQUENCE</scope>
</reference>
<dbReference type="SUPFAM" id="SSF49899">
    <property type="entry name" value="Concanavalin A-like lectins/glucanases"/>
    <property type="match status" value="2"/>
</dbReference>
<dbReference type="Gene3D" id="2.60.120.200">
    <property type="match status" value="2"/>
</dbReference>
<dbReference type="Pfam" id="PF13385">
    <property type="entry name" value="Laminin_G_3"/>
    <property type="match status" value="1"/>
</dbReference>
<dbReference type="InterPro" id="IPR013320">
    <property type="entry name" value="ConA-like_dom_sf"/>
</dbReference>
<evidence type="ECO:0000313" key="1">
    <source>
        <dbReference type="EMBL" id="SVC62835.1"/>
    </source>
</evidence>
<sequence>ENYDPDADINDGSCIYAENDDHYLVFDGDDDEVKVLGDGFISGNEPRSISVWADGYNGNIVALGDGNTTNKRFSILIVSDRQVLIIGESNDWATGYYLTQNQMTHLVVTHDGTDVKLYANGEFQGSASKTYDTDSSTPIMIGTNTDNRNDEYFNGVIDNVSIWKTALTDSDIQSLYQNQNNVWGVSNEENLIGYWTFDEGSGTTLIDHSGNINHGIIDGAIWERDITSLPHSESILAYYPFNGNTNDESGNDLHGTLSGNVTLTSDENGNPESAYYFPGNNGSYINIINSNIPLDTSSFTISTMVKADDNNDRHLFGHGISSGNQGLHTRFQSNGTMRYGFWNNDYDIPLGDLDISSWHNYVFVY</sequence>
<protein>
    <recommendedName>
        <fullName evidence="2">LamG-like jellyroll fold domain-containing protein</fullName>
    </recommendedName>
</protein>
<feature type="non-terminal residue" evidence="1">
    <location>
        <position position="365"/>
    </location>
</feature>
<name>A0A382NR57_9ZZZZ</name>
<evidence type="ECO:0008006" key="2">
    <source>
        <dbReference type="Google" id="ProtNLM"/>
    </source>
</evidence>
<gene>
    <name evidence="1" type="ORF">METZ01_LOCUS315689</name>
</gene>